<feature type="active site" description="Charge relay system" evidence="5">
    <location>
        <position position="161"/>
    </location>
</feature>
<feature type="domain" description="Peptidase S8/S53" evidence="7">
    <location>
        <begin position="154"/>
        <end position="407"/>
    </location>
</feature>
<feature type="active site" description="Charge relay system" evidence="5">
    <location>
        <position position="207"/>
    </location>
</feature>
<evidence type="ECO:0000256" key="6">
    <source>
        <dbReference type="SAM" id="SignalP"/>
    </source>
</evidence>
<evidence type="ECO:0000256" key="3">
    <source>
        <dbReference type="ARBA" id="ARBA00022801"/>
    </source>
</evidence>
<dbReference type="InterPro" id="IPR000209">
    <property type="entry name" value="Peptidase_S8/S53_dom"/>
</dbReference>
<dbReference type="PROSITE" id="PS51892">
    <property type="entry name" value="SUBTILASE"/>
    <property type="match status" value="1"/>
</dbReference>
<dbReference type="PANTHER" id="PTHR43806:SF11">
    <property type="entry name" value="CEREVISIN-RELATED"/>
    <property type="match status" value="1"/>
</dbReference>
<name>A1U7P7_MARN8</name>
<keyword evidence="8" id="KW-0614">Plasmid</keyword>
<dbReference type="KEGG" id="maq:Maqu_4164"/>
<gene>
    <name evidence="8" type="ordered locus">Maqu_4164</name>
</gene>
<evidence type="ECO:0000313" key="9">
    <source>
        <dbReference type="Proteomes" id="UP000000998"/>
    </source>
</evidence>
<dbReference type="AlphaFoldDB" id="A1U7P7"/>
<dbReference type="GO" id="GO:0004252">
    <property type="term" value="F:serine-type endopeptidase activity"/>
    <property type="evidence" value="ECO:0007669"/>
    <property type="project" value="UniProtKB-UniRule"/>
</dbReference>
<dbReference type="SUPFAM" id="SSF52743">
    <property type="entry name" value="Subtilisin-like"/>
    <property type="match status" value="1"/>
</dbReference>
<protein>
    <submittedName>
        <fullName evidence="8">Peptidase S8 and S53, subtilisin, kexin, sedolisin</fullName>
    </submittedName>
</protein>
<dbReference type="PANTHER" id="PTHR43806">
    <property type="entry name" value="PEPTIDASE S8"/>
    <property type="match status" value="1"/>
</dbReference>
<proteinExistence type="inferred from homology"/>
<sequence precursor="true">MKAIKTTVSVSLLASAIAAGTALFTAPAVANGLVDMSIHEINGKVHLIVKRQLVDGTTKYDRVTVPASEADKREAELLQDPNVLLVERDVVTYNPVPLTKAPVSRIQSLSITKASEGAATYADPLFNQQDYFTPGHEYNSRLSEAHQRLDFTNTIRIGIVDGGFVRSPDVTYVEGVSLANGRGPEFYNSDANIECPFLQPGEDMSIHGHFVAQVAGATSDNGLGIAGASPNVELVAARSMNCTNTGILSDNAESVRWLAQDLTITDLPAISEPVDVINMSLAAQTSCPSYMQDAIDFATSKGISVVVAAGNDFADSTTYAPANCDGVITVAATTANGYRADYTNAGDNITISAQGSAIPALDENGAQTSIYGTSFASPLVAGIIASALSERPALSPSLIDSILTNAGKPVRTFSNEPVLDMGAGILDAMLFLDGAGVARETVTVQPALSGAREQFTEALTHPAAAQYLQARTGAAGVCDIVEVNGETPTGTDSIAVFSVAQGDLLSPLSTTANIVQRTDTIEAMAFTVNELSAEASGNRQLGVAHCDLTTGTNCSVKDTIKALDISSLPTPTACI</sequence>
<keyword evidence="4 5" id="KW-0720">Serine protease</keyword>
<comment type="similarity">
    <text evidence="1 5">Belongs to the peptidase S8 family.</text>
</comment>
<dbReference type="PROSITE" id="PS00138">
    <property type="entry name" value="SUBTILASE_SER"/>
    <property type="match status" value="1"/>
</dbReference>
<feature type="signal peptide" evidence="6">
    <location>
        <begin position="1"/>
        <end position="30"/>
    </location>
</feature>
<dbReference type="EMBL" id="CP000515">
    <property type="protein sequence ID" value="ABM21016.1"/>
    <property type="molecule type" value="Genomic_DNA"/>
</dbReference>
<dbReference type="Proteomes" id="UP000000998">
    <property type="component" value="Plasmid pMAQU01"/>
</dbReference>
<feature type="active site" description="Charge relay system" evidence="5">
    <location>
        <position position="374"/>
    </location>
</feature>
<keyword evidence="6" id="KW-0732">Signal</keyword>
<dbReference type="GO" id="GO:0006508">
    <property type="term" value="P:proteolysis"/>
    <property type="evidence" value="ECO:0007669"/>
    <property type="project" value="UniProtKB-KW"/>
</dbReference>
<dbReference type="InterPro" id="IPR036852">
    <property type="entry name" value="Peptidase_S8/S53_dom_sf"/>
</dbReference>
<geneLocation type="plasmid" evidence="8 9">
    <name>pMAQU01</name>
</geneLocation>
<reference evidence="9" key="1">
    <citation type="journal article" date="2011" name="Appl. Environ. Microbiol.">
        <title>Genomic potential of Marinobacter aquaeolei, a biogeochemical 'opportunitroph'.</title>
        <authorList>
            <person name="Singer E."/>
            <person name="Webb E.A."/>
            <person name="Nelson W.C."/>
            <person name="Heidelberg J.F."/>
            <person name="Ivanova N."/>
            <person name="Pati A."/>
            <person name="Edwards K.J."/>
        </authorList>
    </citation>
    <scope>NUCLEOTIDE SEQUENCE [LARGE SCALE GENOMIC DNA]</scope>
    <source>
        <strain evidence="9">ATCC 700491 / DSM 11845 / VT8</strain>
    </source>
</reference>
<feature type="chain" id="PRO_5002639125" evidence="6">
    <location>
        <begin position="31"/>
        <end position="575"/>
    </location>
</feature>
<dbReference type="eggNOG" id="COG1404">
    <property type="taxonomic scope" value="Bacteria"/>
</dbReference>
<evidence type="ECO:0000259" key="7">
    <source>
        <dbReference type="Pfam" id="PF00082"/>
    </source>
</evidence>
<evidence type="ECO:0000256" key="1">
    <source>
        <dbReference type="ARBA" id="ARBA00011073"/>
    </source>
</evidence>
<dbReference type="InterPro" id="IPR050131">
    <property type="entry name" value="Peptidase_S8_subtilisin-like"/>
</dbReference>
<dbReference type="OrthoDB" id="9790784at2"/>
<accession>A1U7P7</accession>
<dbReference type="Gene3D" id="3.40.50.200">
    <property type="entry name" value="Peptidase S8/S53 domain"/>
    <property type="match status" value="1"/>
</dbReference>
<dbReference type="RefSeq" id="WP_011783337.1">
    <property type="nucleotide sequence ID" value="NC_008738.1"/>
</dbReference>
<dbReference type="MEROPS" id="S08.102"/>
<organism evidence="8 9">
    <name type="scientific">Marinobacter nauticus (strain ATCC 700491 / DSM 11845 / VT8)</name>
    <name type="common">Marinobacter aquaeolei</name>
    <dbReference type="NCBI Taxonomy" id="351348"/>
    <lineage>
        <taxon>Bacteria</taxon>
        <taxon>Pseudomonadati</taxon>
        <taxon>Pseudomonadota</taxon>
        <taxon>Gammaproteobacteria</taxon>
        <taxon>Pseudomonadales</taxon>
        <taxon>Marinobacteraceae</taxon>
        <taxon>Marinobacter</taxon>
    </lineage>
</organism>
<dbReference type="InterPro" id="IPR023828">
    <property type="entry name" value="Peptidase_S8_Ser-AS"/>
</dbReference>
<dbReference type="HOGENOM" id="CLU_473933_0_0_6"/>
<dbReference type="Pfam" id="PF00082">
    <property type="entry name" value="Peptidase_S8"/>
    <property type="match status" value="1"/>
</dbReference>
<evidence type="ECO:0000256" key="5">
    <source>
        <dbReference type="PROSITE-ProRule" id="PRU01240"/>
    </source>
</evidence>
<keyword evidence="3 5" id="KW-0378">Hydrolase</keyword>
<evidence type="ECO:0000313" key="8">
    <source>
        <dbReference type="EMBL" id="ABM21016.1"/>
    </source>
</evidence>
<evidence type="ECO:0000256" key="2">
    <source>
        <dbReference type="ARBA" id="ARBA00022670"/>
    </source>
</evidence>
<keyword evidence="2 5" id="KW-0645">Protease</keyword>
<evidence type="ECO:0000256" key="4">
    <source>
        <dbReference type="ARBA" id="ARBA00022825"/>
    </source>
</evidence>